<reference evidence="1" key="1">
    <citation type="journal article" date="2023" name="bioRxiv">
        <title>Scaffold-level genome assemblies of two parasitoid biocontrol wasps reveal the parthenogenesis mechanism and an associated novel virus.</title>
        <authorList>
            <person name="Inwood S."/>
            <person name="Skelly J."/>
            <person name="Guhlin J."/>
            <person name="Harrop T."/>
            <person name="Goldson S."/>
            <person name="Dearden P."/>
        </authorList>
    </citation>
    <scope>NUCLEOTIDE SEQUENCE</scope>
    <source>
        <strain evidence="1">Lincoln</strain>
        <tissue evidence="1">Whole body</tissue>
    </source>
</reference>
<organism evidence="1 2">
    <name type="scientific">Microctonus hyperodae</name>
    <name type="common">Parasitoid wasp</name>
    <dbReference type="NCBI Taxonomy" id="165561"/>
    <lineage>
        <taxon>Eukaryota</taxon>
        <taxon>Metazoa</taxon>
        <taxon>Ecdysozoa</taxon>
        <taxon>Arthropoda</taxon>
        <taxon>Hexapoda</taxon>
        <taxon>Insecta</taxon>
        <taxon>Pterygota</taxon>
        <taxon>Neoptera</taxon>
        <taxon>Endopterygota</taxon>
        <taxon>Hymenoptera</taxon>
        <taxon>Apocrita</taxon>
        <taxon>Ichneumonoidea</taxon>
        <taxon>Braconidae</taxon>
        <taxon>Euphorinae</taxon>
        <taxon>Microctonus</taxon>
    </lineage>
</organism>
<dbReference type="EMBL" id="JAQQBR010002366">
    <property type="protein sequence ID" value="KAK0157091.1"/>
    <property type="molecule type" value="Genomic_DNA"/>
</dbReference>
<protein>
    <recommendedName>
        <fullName evidence="3">Carboxylesterase type B domain-containing protein</fullName>
    </recommendedName>
</protein>
<gene>
    <name evidence="1" type="ORF">PV327_011406</name>
</gene>
<accession>A0AA39C370</accession>
<proteinExistence type="predicted"/>
<reference evidence="1" key="2">
    <citation type="submission" date="2023-03" db="EMBL/GenBank/DDBJ databases">
        <authorList>
            <person name="Inwood S.N."/>
            <person name="Skelly J.G."/>
            <person name="Guhlin J."/>
            <person name="Harrop T.W.R."/>
            <person name="Goldson S.G."/>
            <person name="Dearden P.K."/>
        </authorList>
    </citation>
    <scope>NUCLEOTIDE SEQUENCE</scope>
    <source>
        <strain evidence="1">Lincoln</strain>
        <tissue evidence="1">Whole body</tissue>
    </source>
</reference>
<name>A0AA39C370_MICHY</name>
<dbReference type="Proteomes" id="UP001168972">
    <property type="component" value="Unassembled WGS sequence"/>
</dbReference>
<evidence type="ECO:0000313" key="1">
    <source>
        <dbReference type="EMBL" id="KAK0157091.1"/>
    </source>
</evidence>
<sequence length="93" mass="10573">MTRMWTNFAKYSNPTPMGKHDLLLNVTWPISGFYGNHLEINNTLTVVEKDVSILSDIHQLRGHVYSWCNRLEKIVMKTIGVVNIARGLAMTGN</sequence>
<keyword evidence="2" id="KW-1185">Reference proteome</keyword>
<comment type="caution">
    <text evidence="1">The sequence shown here is derived from an EMBL/GenBank/DDBJ whole genome shotgun (WGS) entry which is preliminary data.</text>
</comment>
<evidence type="ECO:0008006" key="3">
    <source>
        <dbReference type="Google" id="ProtNLM"/>
    </source>
</evidence>
<dbReference type="AlphaFoldDB" id="A0AA39C370"/>
<evidence type="ECO:0000313" key="2">
    <source>
        <dbReference type="Proteomes" id="UP001168972"/>
    </source>
</evidence>